<feature type="domain" description="L-asparaginase N-terminal" evidence="9">
    <location>
        <begin position="4"/>
        <end position="191"/>
    </location>
</feature>
<evidence type="ECO:0000313" key="12">
    <source>
        <dbReference type="Proteomes" id="UP000262195"/>
    </source>
</evidence>
<dbReference type="InterPro" id="IPR040919">
    <property type="entry name" value="Asparaginase_C"/>
</dbReference>
<evidence type="ECO:0000256" key="4">
    <source>
        <dbReference type="ARBA" id="ARBA00049366"/>
    </source>
</evidence>
<accession>A0A3D4S4Z7</accession>
<proteinExistence type="inferred from homology"/>
<dbReference type="SFLD" id="SFLDS00057">
    <property type="entry name" value="Glutaminase/Asparaginase"/>
    <property type="match status" value="1"/>
</dbReference>
<evidence type="ECO:0000256" key="3">
    <source>
        <dbReference type="ARBA" id="ARBA00022801"/>
    </source>
</evidence>
<comment type="catalytic activity">
    <reaction evidence="4">
        <text>L-asparagine + H2O = L-aspartate + NH4(+)</text>
        <dbReference type="Rhea" id="RHEA:21016"/>
        <dbReference type="ChEBI" id="CHEBI:15377"/>
        <dbReference type="ChEBI" id="CHEBI:28938"/>
        <dbReference type="ChEBI" id="CHEBI:29991"/>
        <dbReference type="ChEBI" id="CHEBI:58048"/>
        <dbReference type="EC" id="3.5.1.1"/>
    </reaction>
</comment>
<comment type="similarity">
    <text evidence="1">Belongs to the asparaginase 1 family.</text>
</comment>
<evidence type="ECO:0000256" key="8">
    <source>
        <dbReference type="PROSITE-ProRule" id="PRU10100"/>
    </source>
</evidence>
<dbReference type="Gene3D" id="3.40.50.1170">
    <property type="entry name" value="L-asparaginase, N-terminal domain"/>
    <property type="match status" value="1"/>
</dbReference>
<feature type="active site" description="O-isoaspartyl threonine intermediate" evidence="5">
    <location>
        <position position="13"/>
    </location>
</feature>
<dbReference type="PANTHER" id="PTHR11707:SF28">
    <property type="entry name" value="60 KDA LYSOPHOSPHOLIPASE"/>
    <property type="match status" value="1"/>
</dbReference>
<dbReference type="InterPro" id="IPR027474">
    <property type="entry name" value="L-asparaginase_N"/>
</dbReference>
<dbReference type="STRING" id="1121105.GCA_000421665_00375"/>
<evidence type="ECO:0000259" key="10">
    <source>
        <dbReference type="Pfam" id="PF17763"/>
    </source>
</evidence>
<dbReference type="PRINTS" id="PR00139">
    <property type="entry name" value="ASNGLNASE"/>
</dbReference>
<dbReference type="InterPro" id="IPR004550">
    <property type="entry name" value="AsnASE_II"/>
</dbReference>
<dbReference type="GO" id="GO:0006528">
    <property type="term" value="P:asparagine metabolic process"/>
    <property type="evidence" value="ECO:0007669"/>
    <property type="project" value="InterPro"/>
</dbReference>
<feature type="active site" evidence="8">
    <location>
        <position position="87"/>
    </location>
</feature>
<dbReference type="Gene3D" id="3.40.50.40">
    <property type="match status" value="1"/>
</dbReference>
<dbReference type="PROSITE" id="PS51732">
    <property type="entry name" value="ASN_GLN_ASE_3"/>
    <property type="match status" value="1"/>
</dbReference>
<sequence>MQKKILMIHTGGTIAMSEDKTTGKVGPLSSNPLNETAGIFSQFADLTIENIFHLPSPHMTIDHMFLLSQFINDHYEDFDGIVITHGTDTLEETAYFLELTCDLPIPIVMTGAMRSSDEIGSDGLSNLRSALFVALSDQSAKAGVLVVMNDEIHSATYVTKTHTTNLATFQTPTFGPLGLVVKDQVIYFQKLVRQEHYAIFTVEPRVALLKAYAGMDDSLFAIVDQVGYDGLVIEGLGAGNLPPQTVSAVGRLIAKHVPIVMVSRAFNGVTEDVYDYPGGGKQLHQMGVIFTQGLTGVKARIKLIVLLASGVPKDELIDYFQL</sequence>
<comment type="caution">
    <text evidence="11">The sequence shown here is derived from an EMBL/GenBank/DDBJ whole genome shotgun (WGS) entry which is preliminary data.</text>
</comment>
<dbReference type="Proteomes" id="UP000262195">
    <property type="component" value="Unassembled WGS sequence"/>
</dbReference>
<reference evidence="11 12" key="1">
    <citation type="journal article" date="2018" name="Nat. Biotechnol.">
        <title>A standardized bacterial taxonomy based on genome phylogeny substantially revises the tree of life.</title>
        <authorList>
            <person name="Parks D.H."/>
            <person name="Chuvochina M."/>
            <person name="Waite D.W."/>
            <person name="Rinke C."/>
            <person name="Skarshewski A."/>
            <person name="Chaumeil P.A."/>
            <person name="Hugenholtz P."/>
        </authorList>
    </citation>
    <scope>NUCLEOTIDE SEQUENCE [LARGE SCALE GENOMIC DNA]</scope>
    <source>
        <strain evidence="11">UBA11306</strain>
    </source>
</reference>
<organism evidence="11 12">
    <name type="scientific">Bavariicoccus seileri</name>
    <dbReference type="NCBI Taxonomy" id="549685"/>
    <lineage>
        <taxon>Bacteria</taxon>
        <taxon>Bacillati</taxon>
        <taxon>Bacillota</taxon>
        <taxon>Bacilli</taxon>
        <taxon>Lactobacillales</taxon>
        <taxon>Enterococcaceae</taxon>
        <taxon>Bavariicoccus</taxon>
    </lineage>
</organism>
<feature type="domain" description="Asparaginase/glutaminase C-terminal" evidence="10">
    <location>
        <begin position="205"/>
        <end position="320"/>
    </location>
</feature>
<evidence type="ECO:0000259" key="9">
    <source>
        <dbReference type="Pfam" id="PF00710"/>
    </source>
</evidence>
<dbReference type="FunFam" id="3.40.50.40:FF:000003">
    <property type="entry name" value="L-asparaginase 2"/>
    <property type="match status" value="1"/>
</dbReference>
<dbReference type="PROSITE" id="PS00144">
    <property type="entry name" value="ASN_GLN_ASE_1"/>
    <property type="match status" value="1"/>
</dbReference>
<dbReference type="PIRSF" id="PIRSF001220">
    <property type="entry name" value="L-ASNase_gatD"/>
    <property type="match status" value="1"/>
</dbReference>
<dbReference type="InterPro" id="IPR037152">
    <property type="entry name" value="L-asparaginase_N_sf"/>
</dbReference>
<dbReference type="InterPro" id="IPR006034">
    <property type="entry name" value="Asparaginase/glutaminase-like"/>
</dbReference>
<feature type="binding site" evidence="6">
    <location>
        <begin position="87"/>
        <end position="88"/>
    </location>
    <ligand>
        <name>substrate</name>
    </ligand>
</feature>
<dbReference type="RefSeq" id="WP_022795670.1">
    <property type="nucleotide sequence ID" value="NZ_JBQDSL010000009.1"/>
</dbReference>
<dbReference type="EC" id="3.5.1.1" evidence="2"/>
<dbReference type="SUPFAM" id="SSF53774">
    <property type="entry name" value="Glutaminase/Asparaginase"/>
    <property type="match status" value="1"/>
</dbReference>
<keyword evidence="3" id="KW-0378">Hydrolase</keyword>
<dbReference type="InterPro" id="IPR027475">
    <property type="entry name" value="Asparaginase/glutaminase_AS2"/>
</dbReference>
<evidence type="ECO:0000256" key="6">
    <source>
        <dbReference type="PIRSR" id="PIRSR001220-2"/>
    </source>
</evidence>
<evidence type="ECO:0000256" key="5">
    <source>
        <dbReference type="PIRSR" id="PIRSR001220-1"/>
    </source>
</evidence>
<dbReference type="PROSITE" id="PS00917">
    <property type="entry name" value="ASN_GLN_ASE_2"/>
    <property type="match status" value="1"/>
</dbReference>
<dbReference type="GO" id="GO:0004067">
    <property type="term" value="F:asparaginase activity"/>
    <property type="evidence" value="ECO:0007669"/>
    <property type="project" value="UniProtKB-UniRule"/>
</dbReference>
<dbReference type="PIRSF" id="PIRSF500176">
    <property type="entry name" value="L_ASNase"/>
    <property type="match status" value="1"/>
</dbReference>
<protein>
    <recommendedName>
        <fullName evidence="2">asparaginase</fullName>
        <ecNumber evidence="2">3.5.1.1</ecNumber>
    </recommendedName>
</protein>
<dbReference type="Pfam" id="PF17763">
    <property type="entry name" value="Asparaginase_C"/>
    <property type="match status" value="1"/>
</dbReference>
<feature type="binding site" evidence="6">
    <location>
        <position position="56"/>
    </location>
    <ligand>
        <name>substrate</name>
    </ligand>
</feature>
<name>A0A3D4S4Z7_9ENTE</name>
<evidence type="ECO:0000256" key="1">
    <source>
        <dbReference type="ARBA" id="ARBA00010518"/>
    </source>
</evidence>
<dbReference type="InterPro" id="IPR027473">
    <property type="entry name" value="L-asparaginase_C"/>
</dbReference>
<dbReference type="CDD" id="cd08964">
    <property type="entry name" value="L-asparaginase_II"/>
    <property type="match status" value="1"/>
</dbReference>
<dbReference type="Pfam" id="PF00710">
    <property type="entry name" value="Asparaginase"/>
    <property type="match status" value="1"/>
</dbReference>
<evidence type="ECO:0000256" key="2">
    <source>
        <dbReference type="ARBA" id="ARBA00012920"/>
    </source>
</evidence>
<dbReference type="FunFam" id="3.40.50.1170:FF:000001">
    <property type="entry name" value="L-asparaginase 2"/>
    <property type="match status" value="1"/>
</dbReference>
<dbReference type="EMBL" id="DQHO01000027">
    <property type="protein sequence ID" value="HCS93883.1"/>
    <property type="molecule type" value="Genomic_DNA"/>
</dbReference>
<evidence type="ECO:0000313" key="11">
    <source>
        <dbReference type="EMBL" id="HCS93883.1"/>
    </source>
</evidence>
<dbReference type="AlphaFoldDB" id="A0A3D4S4Z7"/>
<dbReference type="PANTHER" id="PTHR11707">
    <property type="entry name" value="L-ASPARAGINASE"/>
    <property type="match status" value="1"/>
</dbReference>
<dbReference type="InterPro" id="IPR036152">
    <property type="entry name" value="Asp/glu_Ase-like_sf"/>
</dbReference>
<dbReference type="SMART" id="SM00870">
    <property type="entry name" value="Asparaginase"/>
    <property type="match status" value="1"/>
</dbReference>
<dbReference type="InterPro" id="IPR020827">
    <property type="entry name" value="Asparaginase/glutaminase_AS1"/>
</dbReference>
<evidence type="ECO:0000256" key="7">
    <source>
        <dbReference type="PROSITE-ProRule" id="PRU10099"/>
    </source>
</evidence>
<gene>
    <name evidence="11" type="ORF">DIW15_04155</name>
</gene>
<feature type="active site" evidence="7">
    <location>
        <position position="13"/>
    </location>
</feature>